<dbReference type="InterPro" id="IPR001492">
    <property type="entry name" value="Flagellin"/>
</dbReference>
<proteinExistence type="predicted"/>
<evidence type="ECO:0000256" key="1">
    <source>
        <dbReference type="ARBA" id="ARBA00020110"/>
    </source>
</evidence>
<keyword evidence="3" id="KW-0969">Cilium</keyword>
<dbReference type="PRINTS" id="PR00207">
    <property type="entry name" value="FLAGELLIN"/>
</dbReference>
<reference evidence="4" key="1">
    <citation type="submission" date="2016-10" db="EMBL/GenBank/DDBJ databases">
        <authorList>
            <person name="Varghese N."/>
            <person name="Submissions S."/>
        </authorList>
    </citation>
    <scope>NUCLEOTIDE SEQUENCE [LARGE SCALE GENOMIC DNA]</scope>
    <source>
        <strain evidence="4">DSM 17038</strain>
    </source>
</reference>
<dbReference type="GO" id="GO:0005198">
    <property type="term" value="F:structural molecule activity"/>
    <property type="evidence" value="ECO:0007669"/>
    <property type="project" value="InterPro"/>
</dbReference>
<dbReference type="SUPFAM" id="SSF64518">
    <property type="entry name" value="Phase 1 flagellin"/>
    <property type="match status" value="1"/>
</dbReference>
<evidence type="ECO:0000259" key="2">
    <source>
        <dbReference type="Pfam" id="PF00669"/>
    </source>
</evidence>
<keyword evidence="3" id="KW-0966">Cell projection</keyword>
<feature type="domain" description="Flagellin N-terminal" evidence="2">
    <location>
        <begin position="3"/>
        <end position="138"/>
    </location>
</feature>
<dbReference type="EMBL" id="FOOX01000002">
    <property type="protein sequence ID" value="SFG08767.1"/>
    <property type="molecule type" value="Genomic_DNA"/>
</dbReference>
<evidence type="ECO:0000313" key="3">
    <source>
        <dbReference type="EMBL" id="SFG08767.1"/>
    </source>
</evidence>
<protein>
    <recommendedName>
        <fullName evidence="1">Flagellin</fullName>
    </recommendedName>
</protein>
<gene>
    <name evidence="3" type="ORF">SAMN05660649_00625</name>
</gene>
<dbReference type="GO" id="GO:0009288">
    <property type="term" value="C:bacterial-type flagellum"/>
    <property type="evidence" value="ECO:0007669"/>
    <property type="project" value="InterPro"/>
</dbReference>
<dbReference type="STRING" id="341036.SAMN05660649_00625"/>
<dbReference type="Pfam" id="PF00669">
    <property type="entry name" value="Flagellin_N"/>
    <property type="match status" value="1"/>
</dbReference>
<dbReference type="PANTHER" id="PTHR42792:SF2">
    <property type="entry name" value="FLAGELLIN"/>
    <property type="match status" value="1"/>
</dbReference>
<dbReference type="InterPro" id="IPR001029">
    <property type="entry name" value="Flagellin_N"/>
</dbReference>
<keyword evidence="3" id="KW-0282">Flagellum</keyword>
<dbReference type="PANTHER" id="PTHR42792">
    <property type="entry name" value="FLAGELLIN"/>
    <property type="match status" value="1"/>
</dbReference>
<dbReference type="Proteomes" id="UP000199337">
    <property type="component" value="Unassembled WGS sequence"/>
</dbReference>
<accession>A0A1I2P486</accession>
<name>A0A1I2P486_9FIRM</name>
<dbReference type="Gene3D" id="1.20.1330.10">
    <property type="entry name" value="f41 fragment of flagellin, N-terminal domain"/>
    <property type="match status" value="1"/>
</dbReference>
<evidence type="ECO:0000313" key="4">
    <source>
        <dbReference type="Proteomes" id="UP000199337"/>
    </source>
</evidence>
<dbReference type="AlphaFoldDB" id="A0A1I2P486"/>
<dbReference type="Gene3D" id="3.30.70.2120">
    <property type="match status" value="1"/>
</dbReference>
<organism evidence="3 4">
    <name type="scientific">Desulfotruncus arcticus DSM 17038</name>
    <dbReference type="NCBI Taxonomy" id="1121424"/>
    <lineage>
        <taxon>Bacteria</taxon>
        <taxon>Bacillati</taxon>
        <taxon>Bacillota</taxon>
        <taxon>Clostridia</taxon>
        <taxon>Eubacteriales</taxon>
        <taxon>Desulfallaceae</taxon>
        <taxon>Desulfotruncus</taxon>
    </lineage>
</organism>
<keyword evidence="4" id="KW-1185">Reference proteome</keyword>
<sequence>MIINHNIAALNTYRQLSNNNLQGSKALEKLSSGQRINKAGDDAAGLAISEKMRAQIRGLDQASRNAQDAISLIQTAEGGLNETHSILQRMRGLATQAASDTNVDIDREEIQKEINQLTSEINRIGNTTEFNTMKLLDGGTSRTANIRYSIETASMAEITPTGEVSAVDVVTNSVKASETAISAVTVTTDSVAAAGSPVGGISQPNETTGSVVAGIGDIQLFRVDTGSVKAANAGTIGDFEISQNSVLQGTGVMELTEIIAGDATHTATYGIEITDNFTAGDTITIGTQTFEAGTDFTVGATITETRDNIMAAIDAGGDTYVDGGTTYNLTDNDPSYDGGGYADNNLIIFTDAAGPQVDANAGAMNASAITQVAAQVGEYRFEIATNFAAGQTIEINGYSFTAAAGGGNTNTQFEIGATVVETAEKLRDAINAARIDGGDGQAALGGFNAATVGTGVYNDTITLTETAATGNDLAAVTKTDVAEVQGVYSFEIKDNFSVGDKITIDGQEFTAVEDDGVNVNTGTQFLIGGDEAATASNLAAAIDLNGTLSTKYDNAAVGSGAFGNNRITLTESVGQAEGINLASPTVDQVDEVQGEYTFSLVANFAVGEKITIGGQEFTAVASNGGADNTATTFEVGANTDATAANLKAAMEANATLDDHYSIALAGSDFTVIEKAGQASGSALTVSATSAVGEVRGDFKFAITSNFSDGDKITIGGVEFTAKTGGADTANGEFNIGADLGATTDNLIIALNDAGNATSARFTASKLTDNTDPLNPTYEIRLYEDNGAATGSNLTDPSLDLVQEVQSVYTFDVEANFADGDKLAINGTTLVAGDDFRWSRC</sequence>